<dbReference type="AlphaFoldDB" id="A0A1I7RZ05"/>
<proteinExistence type="predicted"/>
<accession>A0A1I7RZ05</accession>
<evidence type="ECO:0000313" key="2">
    <source>
        <dbReference type="Proteomes" id="UP000095284"/>
    </source>
</evidence>
<dbReference type="Proteomes" id="UP000095284">
    <property type="component" value="Unplaced"/>
</dbReference>
<sequence>MIKYLLLIPLLQVVHCQQTCYGIKCENVADILAIEKAYNNHSGDTRYYVVMKVNNYTENAEEARAEVVIGRSECYKKNTTCYPDVDSAQNSHKVIAYSAKLANGTKGAWSVHCSTMSCSEYDVRAYMIKDMLLKVTDEYNAQSEFGNSVLAFEMKENKLEGNTHILRLGMVNTTCMKPDFKCDLNTHANYEQQFSVVANLTVVPGRQKPVIIFKV</sequence>
<evidence type="ECO:0000313" key="3">
    <source>
        <dbReference type="WBParaSite" id="BXY_0597300.1"/>
    </source>
</evidence>
<reference evidence="3" key="1">
    <citation type="submission" date="2016-11" db="UniProtKB">
        <authorList>
            <consortium name="WormBaseParasite"/>
        </authorList>
    </citation>
    <scope>IDENTIFICATION</scope>
</reference>
<organism evidence="2 3">
    <name type="scientific">Bursaphelenchus xylophilus</name>
    <name type="common">Pinewood nematode worm</name>
    <name type="synonym">Aphelenchoides xylophilus</name>
    <dbReference type="NCBI Taxonomy" id="6326"/>
    <lineage>
        <taxon>Eukaryota</taxon>
        <taxon>Metazoa</taxon>
        <taxon>Ecdysozoa</taxon>
        <taxon>Nematoda</taxon>
        <taxon>Chromadorea</taxon>
        <taxon>Rhabditida</taxon>
        <taxon>Tylenchina</taxon>
        <taxon>Tylenchomorpha</taxon>
        <taxon>Aphelenchoidea</taxon>
        <taxon>Aphelenchoididae</taxon>
        <taxon>Bursaphelenchus</taxon>
    </lineage>
</organism>
<dbReference type="WBParaSite" id="BXY_0597300.1">
    <property type="protein sequence ID" value="BXY_0597300.1"/>
    <property type="gene ID" value="BXY_0597300"/>
</dbReference>
<name>A0A1I7RZ05_BURXY</name>
<feature type="signal peptide" evidence="1">
    <location>
        <begin position="1"/>
        <end position="16"/>
    </location>
</feature>
<keyword evidence="1" id="KW-0732">Signal</keyword>
<evidence type="ECO:0000256" key="1">
    <source>
        <dbReference type="SAM" id="SignalP"/>
    </source>
</evidence>
<protein>
    <submittedName>
        <fullName evidence="3">Chemokine binding protein</fullName>
    </submittedName>
</protein>
<feature type="chain" id="PRO_5009305165" evidence="1">
    <location>
        <begin position="17"/>
        <end position="215"/>
    </location>
</feature>